<evidence type="ECO:0000313" key="2">
    <source>
        <dbReference type="Proteomes" id="UP000449906"/>
    </source>
</evidence>
<sequence>MATLVVPDLDEDPWPTLGGQVADLIEDCAIFGPGSLKGQPAKLDAEKRAALYRMYEVYPQGHRFAGRRRFKRCGISWRKGLAKTEFMAWVAFAELHPEGPVRCDGFDAHGNPVGRPVRDPYIPLLAVTAEQVEELAYGALYVMCTEGPDAELFDATNERIVRLSPSGTADGKAVPLSNSPGSRDGARTTFQCFDEPHRLVLPRQIDAHETMVANLEKRVLEDPWGLYVGTAGEIGQGSIAEGLHEEAQSIEKGEVDDPQLFYFHREAGPGFDLDEFTERVDAVAEATGPVGEYGPGQFESIARQWDRPRADKAYLERVWLNRWVKAGRQAFDVKRWGGLATADPIAAGSFVTWGFDGARYRDSTAIVLTDIPTGRQRLWALWEKPLTADDKWEITEQQVLDSLDELHDTFSVWRGYYDPFYWTEAMRKAAGKYGDKVVVEWRTNRTLAAAWMARRYGEAISGGDVTRCKDDPLAEDFDRHIAAAGRETVNHWDDQGEQLFILAKIHPDRKFDVAMAAQLSWEARLDALKAGAQPDDGPTYFRLPR</sequence>
<dbReference type="EMBL" id="WBVM01000007">
    <property type="protein sequence ID" value="KAB2806987.1"/>
    <property type="molecule type" value="Genomic_DNA"/>
</dbReference>
<dbReference type="AlphaFoldDB" id="A0A7J5DQZ5"/>
<gene>
    <name evidence="1" type="ORF">F9L07_28560</name>
</gene>
<dbReference type="Proteomes" id="UP000449906">
    <property type="component" value="Unassembled WGS sequence"/>
</dbReference>
<reference evidence="1 2" key="1">
    <citation type="submission" date="2019-09" db="EMBL/GenBank/DDBJ databases">
        <title>Pimelobacter sp. isolated from Paulinella.</title>
        <authorList>
            <person name="Jeong S.E."/>
        </authorList>
    </citation>
    <scope>NUCLEOTIDE SEQUENCE [LARGE SCALE GENOMIC DNA]</scope>
    <source>
        <strain evidence="1 2">Pch-N</strain>
    </source>
</reference>
<dbReference type="RefSeq" id="WP_151583317.1">
    <property type="nucleotide sequence ID" value="NZ_WBVM01000007.1"/>
</dbReference>
<proteinExistence type="predicted"/>
<comment type="caution">
    <text evidence="1">The sequence shown here is derived from an EMBL/GenBank/DDBJ whole genome shotgun (WGS) entry which is preliminary data.</text>
</comment>
<organism evidence="1 2">
    <name type="scientific">Nocardioides simplex</name>
    <name type="common">Arthrobacter simplex</name>
    <dbReference type="NCBI Taxonomy" id="2045"/>
    <lineage>
        <taxon>Bacteria</taxon>
        <taxon>Bacillati</taxon>
        <taxon>Actinomycetota</taxon>
        <taxon>Actinomycetes</taxon>
        <taxon>Propionibacteriales</taxon>
        <taxon>Nocardioidaceae</taxon>
        <taxon>Pimelobacter</taxon>
    </lineage>
</organism>
<accession>A0A7J5DQZ5</accession>
<protein>
    <submittedName>
        <fullName evidence="1">Large terminase</fullName>
    </submittedName>
</protein>
<name>A0A7J5DQZ5_NOCSI</name>
<evidence type="ECO:0000313" key="1">
    <source>
        <dbReference type="EMBL" id="KAB2806987.1"/>
    </source>
</evidence>